<sequence>MSHRKVGAGRGAGWIVEGFDVVRQNFGSFAGIAVVFGAIGALPLLNLVVGMLNHVFYAGMVSATRDQVEGRPAQIGQVFDGFSRPGAFLRLLPIVVVNVVVSLVLLVVFLGLVGVQPLMSIMAGNEPSQAETMALLAGVLKAMVVAIPVGLLLWWTLFLATPLAMLDESLSGWTAIRRAFSAMWANIGALIVNLLCWIVIGLVLTIAAGIVGVLGGLLGAGLGLVVQIVVNAVMLAVVMILVGPSMYRAASEIFELDPQAPTAASSGPDETTAAF</sequence>
<feature type="transmembrane region" description="Helical" evidence="1">
    <location>
        <begin position="133"/>
        <end position="166"/>
    </location>
</feature>
<keyword evidence="1" id="KW-1133">Transmembrane helix</keyword>
<evidence type="ECO:0000313" key="2">
    <source>
        <dbReference type="EMBL" id="MFC4728700.1"/>
    </source>
</evidence>
<feature type="transmembrane region" description="Helical" evidence="1">
    <location>
        <begin position="91"/>
        <end position="113"/>
    </location>
</feature>
<feature type="transmembrane region" description="Helical" evidence="1">
    <location>
        <begin position="187"/>
        <end position="211"/>
    </location>
</feature>
<feature type="transmembrane region" description="Helical" evidence="1">
    <location>
        <begin position="217"/>
        <end position="242"/>
    </location>
</feature>
<comment type="caution">
    <text evidence="2">The sequence shown here is derived from an EMBL/GenBank/DDBJ whole genome shotgun (WGS) entry which is preliminary data.</text>
</comment>
<keyword evidence="3" id="KW-1185">Reference proteome</keyword>
<accession>A0ABV9NMJ0</accession>
<reference evidence="3" key="1">
    <citation type="journal article" date="2019" name="Int. J. Syst. Evol. Microbiol.">
        <title>The Global Catalogue of Microorganisms (GCM) 10K type strain sequencing project: providing services to taxonomists for standard genome sequencing and annotation.</title>
        <authorList>
            <consortium name="The Broad Institute Genomics Platform"/>
            <consortium name="The Broad Institute Genome Sequencing Center for Infectious Disease"/>
            <person name="Wu L."/>
            <person name="Ma J."/>
        </authorList>
    </citation>
    <scope>NUCLEOTIDE SEQUENCE [LARGE SCALE GENOMIC DNA]</scope>
    <source>
        <strain evidence="3">CGMCC 1.13574</strain>
    </source>
</reference>
<keyword evidence="1" id="KW-0812">Transmembrane</keyword>
<organism evidence="2 3">
    <name type="scientific">Coralloluteibacterium thermophilum</name>
    <dbReference type="NCBI Taxonomy" id="2707049"/>
    <lineage>
        <taxon>Bacteria</taxon>
        <taxon>Pseudomonadati</taxon>
        <taxon>Pseudomonadota</taxon>
        <taxon>Gammaproteobacteria</taxon>
        <taxon>Lysobacterales</taxon>
        <taxon>Lysobacteraceae</taxon>
        <taxon>Coralloluteibacterium</taxon>
    </lineage>
</organism>
<gene>
    <name evidence="2" type="ORF">ACFO3Q_11015</name>
</gene>
<dbReference type="EMBL" id="JBHSGG010000030">
    <property type="protein sequence ID" value="MFC4728700.1"/>
    <property type="molecule type" value="Genomic_DNA"/>
</dbReference>
<dbReference type="Proteomes" id="UP001595892">
    <property type="component" value="Unassembled WGS sequence"/>
</dbReference>
<feature type="transmembrane region" description="Helical" evidence="1">
    <location>
        <begin position="29"/>
        <end position="52"/>
    </location>
</feature>
<dbReference type="InterPro" id="IPR047798">
    <property type="entry name" value="BPSS1780-like"/>
</dbReference>
<dbReference type="NCBIfam" id="NF041043">
    <property type="entry name" value="BPSS1780_fam"/>
    <property type="match status" value="1"/>
</dbReference>
<protein>
    <submittedName>
        <fullName evidence="2">BPSS1780 family membrane protein</fullName>
    </submittedName>
</protein>
<proteinExistence type="predicted"/>
<evidence type="ECO:0000256" key="1">
    <source>
        <dbReference type="SAM" id="Phobius"/>
    </source>
</evidence>
<evidence type="ECO:0000313" key="3">
    <source>
        <dbReference type="Proteomes" id="UP001595892"/>
    </source>
</evidence>
<dbReference type="RefSeq" id="WP_377004739.1">
    <property type="nucleotide sequence ID" value="NZ_JBHSGG010000030.1"/>
</dbReference>
<name>A0ABV9NMJ0_9GAMM</name>
<keyword evidence="1" id="KW-0472">Membrane</keyword>